<dbReference type="Pfam" id="PF13280">
    <property type="entry name" value="WYL"/>
    <property type="match status" value="1"/>
</dbReference>
<evidence type="ECO:0000313" key="4">
    <source>
        <dbReference type="EMBL" id="PWB96597.1"/>
    </source>
</evidence>
<dbReference type="AlphaFoldDB" id="A0A2U1SY94"/>
<evidence type="ECO:0000259" key="3">
    <source>
        <dbReference type="Pfam" id="PF25583"/>
    </source>
</evidence>
<dbReference type="PANTHER" id="PTHR34580">
    <property type="match status" value="1"/>
</dbReference>
<organism evidence="4 5">
    <name type="scientific">Homoserinimonas hongtaonis</name>
    <dbReference type="NCBI Taxonomy" id="2079791"/>
    <lineage>
        <taxon>Bacteria</taxon>
        <taxon>Bacillati</taxon>
        <taxon>Actinomycetota</taxon>
        <taxon>Actinomycetes</taxon>
        <taxon>Micrococcales</taxon>
        <taxon>Microbacteriaceae</taxon>
        <taxon>Homoserinimonas</taxon>
    </lineage>
</organism>
<dbReference type="InterPro" id="IPR057727">
    <property type="entry name" value="WCX_dom"/>
</dbReference>
<keyword evidence="5" id="KW-1185">Reference proteome</keyword>
<dbReference type="Proteomes" id="UP000244978">
    <property type="component" value="Unassembled WGS sequence"/>
</dbReference>
<feature type="domain" description="WYL" evidence="1">
    <location>
        <begin position="157"/>
        <end position="222"/>
    </location>
</feature>
<dbReference type="RefSeq" id="WP_108996746.1">
    <property type="nucleotide sequence ID" value="NZ_QEEX01000001.1"/>
</dbReference>
<dbReference type="PANTHER" id="PTHR34580:SF1">
    <property type="entry name" value="PROTEIN PAFC"/>
    <property type="match status" value="1"/>
</dbReference>
<dbReference type="Pfam" id="PF19187">
    <property type="entry name" value="HTH_PafC"/>
    <property type="match status" value="1"/>
</dbReference>
<dbReference type="PROSITE" id="PS52050">
    <property type="entry name" value="WYL"/>
    <property type="match status" value="1"/>
</dbReference>
<dbReference type="InterPro" id="IPR026881">
    <property type="entry name" value="WYL_dom"/>
</dbReference>
<sequence>MAENKRAPRARVPQAGDKLAFLLVLVPYLMEQGRISVAEVAAHFGVSESQVRDAVKLIAVSGIPGETGTYQHGDLFDLAWDDFSDNDEIVLTNLVAIDDAPRFSAREAAALIAGLQYLSALPENADIGVISALMAKLSRGASATPSPVAVEGSESSETLRVIRDAVTRGLQLEFDYIDWKGERASRRVDPLRVESLDADWYLRAWDHVRESTRTFRLDRIIDPVVSDQPVSPDTRDILLGDSLFEGSIDDIPVTLEVASAVLPLLADFSPSEPETVAPDVVRTTVVVPHYHRLKRLVAGMPGTVRVVAPADARAAVADWVRRAESRYDADSGQ</sequence>
<reference evidence="5" key="1">
    <citation type="submission" date="2018-04" db="EMBL/GenBank/DDBJ databases">
        <authorList>
            <person name="Liu S."/>
            <person name="Wang Z."/>
            <person name="Li J."/>
        </authorList>
    </citation>
    <scope>NUCLEOTIDE SEQUENCE [LARGE SCALE GENOMIC DNA]</scope>
    <source>
        <strain evidence="5">S1194</strain>
    </source>
</reference>
<feature type="domain" description="PafC HTH" evidence="2">
    <location>
        <begin position="17"/>
        <end position="139"/>
    </location>
</feature>
<name>A0A2U1SY94_9MICO</name>
<dbReference type="InterPro" id="IPR051534">
    <property type="entry name" value="CBASS_pafABC_assoc_protein"/>
</dbReference>
<evidence type="ECO:0000313" key="5">
    <source>
        <dbReference type="Proteomes" id="UP000244978"/>
    </source>
</evidence>
<comment type="caution">
    <text evidence="4">The sequence shown here is derived from an EMBL/GenBank/DDBJ whole genome shotgun (WGS) entry which is preliminary data.</text>
</comment>
<dbReference type="InterPro" id="IPR043839">
    <property type="entry name" value="PafC_HTH"/>
</dbReference>
<dbReference type="PIRSF" id="PIRSF016838">
    <property type="entry name" value="PafC"/>
    <property type="match status" value="1"/>
</dbReference>
<dbReference type="InterPro" id="IPR028349">
    <property type="entry name" value="PafC-like"/>
</dbReference>
<feature type="domain" description="WCX" evidence="3">
    <location>
        <begin position="250"/>
        <end position="323"/>
    </location>
</feature>
<evidence type="ECO:0000259" key="1">
    <source>
        <dbReference type="Pfam" id="PF13280"/>
    </source>
</evidence>
<evidence type="ECO:0000259" key="2">
    <source>
        <dbReference type="Pfam" id="PF19187"/>
    </source>
</evidence>
<dbReference type="Pfam" id="PF25583">
    <property type="entry name" value="WCX"/>
    <property type="match status" value="1"/>
</dbReference>
<protein>
    <submittedName>
        <fullName evidence="4">WYL domain-containing protein</fullName>
    </submittedName>
</protein>
<proteinExistence type="predicted"/>
<dbReference type="EMBL" id="QEEX01000001">
    <property type="protein sequence ID" value="PWB96597.1"/>
    <property type="molecule type" value="Genomic_DNA"/>
</dbReference>
<accession>A0A2U1SY94</accession>
<gene>
    <name evidence="4" type="ORF">DF220_01160</name>
</gene>